<evidence type="ECO:0000256" key="3">
    <source>
        <dbReference type="ARBA" id="ARBA00022829"/>
    </source>
</evidence>
<reference evidence="6" key="1">
    <citation type="journal article" date="2014" name="Genome Biol. Evol.">
        <title>Pangenome evidence for extensive interdomain horizontal transfer affecting lineage core and shell genes in uncultured planktonic thaumarchaeota and euryarchaeota.</title>
        <authorList>
            <person name="Deschamps P."/>
            <person name="Zivanovic Y."/>
            <person name="Moreira D."/>
            <person name="Rodriguez-Valera F."/>
            <person name="Lopez-Garcia P."/>
        </authorList>
    </citation>
    <scope>NUCLEOTIDE SEQUENCE</scope>
</reference>
<dbReference type="AlphaFoldDB" id="A0A075FQ65"/>
<dbReference type="PANTHER" id="PTHR34298">
    <property type="entry name" value="SEGREGATION AND CONDENSATION PROTEIN B"/>
    <property type="match status" value="1"/>
</dbReference>
<keyword evidence="4" id="KW-0131">Cell cycle</keyword>
<dbReference type="InterPro" id="IPR036388">
    <property type="entry name" value="WH-like_DNA-bd_sf"/>
</dbReference>
<accession>A0A075FQ65</accession>
<dbReference type="SUPFAM" id="SSF46785">
    <property type="entry name" value="Winged helix' DNA-binding domain"/>
    <property type="match status" value="2"/>
</dbReference>
<keyword evidence="3" id="KW-0159">Chromosome partition</keyword>
<dbReference type="PANTHER" id="PTHR34298:SF2">
    <property type="entry name" value="SEGREGATION AND CONDENSATION PROTEIN B"/>
    <property type="match status" value="1"/>
</dbReference>
<evidence type="ECO:0000256" key="4">
    <source>
        <dbReference type="ARBA" id="ARBA00023306"/>
    </source>
</evidence>
<gene>
    <name evidence="6" type="primary">scpB</name>
</gene>
<dbReference type="InterPro" id="IPR005234">
    <property type="entry name" value="ScpB_csome_segregation"/>
</dbReference>
<dbReference type="InterPro" id="IPR036390">
    <property type="entry name" value="WH_DNA-bd_sf"/>
</dbReference>
<dbReference type="GO" id="GO:0051301">
    <property type="term" value="P:cell division"/>
    <property type="evidence" value="ECO:0007669"/>
    <property type="project" value="UniProtKB-KW"/>
</dbReference>
<evidence type="ECO:0000313" key="6">
    <source>
        <dbReference type="EMBL" id="AIE93368.1"/>
    </source>
</evidence>
<evidence type="ECO:0000256" key="2">
    <source>
        <dbReference type="ARBA" id="ARBA00022618"/>
    </source>
</evidence>
<proteinExistence type="predicted"/>
<feature type="region of interest" description="Disordered" evidence="5">
    <location>
        <begin position="183"/>
        <end position="242"/>
    </location>
</feature>
<evidence type="ECO:0000256" key="1">
    <source>
        <dbReference type="ARBA" id="ARBA00022490"/>
    </source>
</evidence>
<keyword evidence="1" id="KW-0963">Cytoplasm</keyword>
<feature type="compositionally biased region" description="Acidic residues" evidence="5">
    <location>
        <begin position="188"/>
        <end position="218"/>
    </location>
</feature>
<feature type="compositionally biased region" description="Acidic residues" evidence="5">
    <location>
        <begin position="230"/>
        <end position="242"/>
    </location>
</feature>
<name>A0A075FQ65_9EURY</name>
<sequence>MSDAPSLTTLLEATLFGAGRSLKQSELAEQFGVSESTLRMELLDLQQTITDREGSPIQLTEINRYWVLEVKPQLSNHIPKIARTEIPKRLLRAAALIAYHQPMKQNRLVEMLGQVAYEHVGDLRELGLIDKRHDGNTRRLTTTRRFSEYFGCPHTATKDVATWFQDQARELGLTGSQLADVLSGGEVGDAEEESEATEASEGAEESEEAAESTEAMEEESGRDGIVEMATDAEEENETAEVE</sequence>
<dbReference type="Pfam" id="PF04079">
    <property type="entry name" value="SMC_ScpB"/>
    <property type="match status" value="1"/>
</dbReference>
<keyword evidence="2" id="KW-0132">Cell division</keyword>
<dbReference type="EMBL" id="KF900392">
    <property type="protein sequence ID" value="AIE93368.1"/>
    <property type="molecule type" value="Genomic_DNA"/>
</dbReference>
<evidence type="ECO:0000256" key="5">
    <source>
        <dbReference type="SAM" id="MobiDB-lite"/>
    </source>
</evidence>
<dbReference type="Gene3D" id="1.10.10.10">
    <property type="entry name" value="Winged helix-like DNA-binding domain superfamily/Winged helix DNA-binding domain"/>
    <property type="match status" value="2"/>
</dbReference>
<protein>
    <submittedName>
        <fullName evidence="6">Putative transcriptional regulator (ScpB)</fullName>
    </submittedName>
</protein>
<organism evidence="6">
    <name type="scientific">uncultured marine group II/III euryarchaeote AD1000_34_D01</name>
    <dbReference type="NCBI Taxonomy" id="1457757"/>
    <lineage>
        <taxon>Archaea</taxon>
        <taxon>Methanobacteriati</taxon>
        <taxon>Methanobacteriota</taxon>
        <taxon>environmental samples</taxon>
    </lineage>
</organism>
<dbReference type="GO" id="GO:0051304">
    <property type="term" value="P:chromosome separation"/>
    <property type="evidence" value="ECO:0007669"/>
    <property type="project" value="InterPro"/>
</dbReference>